<feature type="domain" description="Glycosyltransferase 2-like" evidence="7">
    <location>
        <begin position="23"/>
        <end position="161"/>
    </location>
</feature>
<evidence type="ECO:0000259" key="8">
    <source>
        <dbReference type="Pfam" id="PF04138"/>
    </source>
</evidence>
<dbReference type="Gene3D" id="3.40.50.300">
    <property type="entry name" value="P-loop containing nucleotide triphosphate hydrolases"/>
    <property type="match status" value="1"/>
</dbReference>
<comment type="similarity">
    <text evidence="2">Belongs to the glycosyltransferase 2 family.</text>
</comment>
<keyword evidence="3 6" id="KW-0812">Transmembrane</keyword>
<evidence type="ECO:0000256" key="3">
    <source>
        <dbReference type="ARBA" id="ARBA00022692"/>
    </source>
</evidence>
<dbReference type="PANTHER" id="PTHR48090">
    <property type="entry name" value="UNDECAPRENYL-PHOSPHATE 4-DEOXY-4-FORMAMIDO-L-ARABINOSE TRANSFERASE-RELATED"/>
    <property type="match status" value="1"/>
</dbReference>
<dbReference type="Gene3D" id="3.90.550.10">
    <property type="entry name" value="Spore Coat Polysaccharide Biosynthesis Protein SpsA, Chain A"/>
    <property type="match status" value="1"/>
</dbReference>
<dbReference type="Pfam" id="PF00535">
    <property type="entry name" value="Glycos_transf_2"/>
    <property type="match status" value="1"/>
</dbReference>
<evidence type="ECO:0000256" key="4">
    <source>
        <dbReference type="ARBA" id="ARBA00022989"/>
    </source>
</evidence>
<accession>A0ABX1SEU4</accession>
<name>A0ABX1SEU4_9PSEU</name>
<evidence type="ECO:0000313" key="10">
    <source>
        <dbReference type="Proteomes" id="UP000820669"/>
    </source>
</evidence>
<dbReference type="Pfam" id="PF04138">
    <property type="entry name" value="GtrA_DPMS_TM"/>
    <property type="match status" value="1"/>
</dbReference>
<feature type="transmembrane region" description="Helical" evidence="6">
    <location>
        <begin position="369"/>
        <end position="388"/>
    </location>
</feature>
<keyword evidence="4 6" id="KW-1133">Transmembrane helix</keyword>
<protein>
    <submittedName>
        <fullName evidence="9">Glycosyltransferase</fullName>
    </submittedName>
</protein>
<evidence type="ECO:0000256" key="5">
    <source>
        <dbReference type="ARBA" id="ARBA00023136"/>
    </source>
</evidence>
<feature type="domain" description="GtrA/DPMS transmembrane" evidence="8">
    <location>
        <begin position="278"/>
        <end position="390"/>
    </location>
</feature>
<feature type="transmembrane region" description="Helical" evidence="6">
    <location>
        <begin position="271"/>
        <end position="297"/>
    </location>
</feature>
<dbReference type="InterPro" id="IPR050256">
    <property type="entry name" value="Glycosyltransferase_2"/>
</dbReference>
<dbReference type="InterPro" id="IPR027417">
    <property type="entry name" value="P-loop_NTPase"/>
</dbReference>
<dbReference type="InterPro" id="IPR029044">
    <property type="entry name" value="Nucleotide-diphossugar_trans"/>
</dbReference>
<dbReference type="PANTHER" id="PTHR48090:SF7">
    <property type="entry name" value="RFBJ PROTEIN"/>
    <property type="match status" value="1"/>
</dbReference>
<dbReference type="InterPro" id="IPR001173">
    <property type="entry name" value="Glyco_trans_2-like"/>
</dbReference>
<sequence length="804" mass="86939">MFDNASGHLPLETVSHTSPPELTVVVPTRNESGNIGPLLDRVKAAAGPRRIEVLFVDDSDDDTPEKVLARSLAERLPVRLLHRERGDRTGGLGGAVVAGLREARADWAVVMDGDLQHPPELALRLAGVGRSRDLDLVAASRHVGGGDAGGLGTTTRHAVSGGATAVAKTMFPRRLAQLSDPMSGMFALRTAAIDLDRLEPHGFKILMEIVVRNPRLRVAEVPFSMQPRHTGQSKASLAEGARFTGHLARLRLAVLARQVARSAESAGPRQWLLRAFLFGLVGASGLLVNTAVLMLLGIQAPRLHYLIAAVLATEASTAWLFLLTERLVFPGAKPGTRRGRAVRFFLLNHIALLARLPLLALLVEALGMNVVWANLITLLLLFAVRFLVADAAIYGTAAAAAPPREPMKIVVDVSVPPDGAAADTAPAPTPRVAAPRTAARPGQRYLPYRYEIPDVATVGSQVRLPELEYFRAQYLGHDTDIQVRIQPTGTAMPRTRATMTQTTTPPSVAYSEHLGRLGANFHVQLGEPIVVTVAPPLAHSPHVVYTNILEALLRFVAVSRGVMLLHSACLELDGLGMLISAETDTGKTGTVLRLVRERGARFLSDDMTILHPDGRVGCFPKPLTISHHTLRAVGSDELSRREWRRLQLQSRLHSKEGRQFAMLLSRLNIPIMGVNALTQRLVPPPKYTVDRLLPCTIVPSTVVSELFLISRGAHGAGELSRADAMRNLLANTEDAYQFPPFRQLAPSVVIGADDHLALRRKEHAILASALDGLRCRWISTPDFTWADEIPRALGAPAVAAARAG</sequence>
<evidence type="ECO:0000256" key="2">
    <source>
        <dbReference type="ARBA" id="ARBA00006739"/>
    </source>
</evidence>
<evidence type="ECO:0000259" key="7">
    <source>
        <dbReference type="Pfam" id="PF00535"/>
    </source>
</evidence>
<comment type="subcellular location">
    <subcellularLocation>
        <location evidence="1">Membrane</location>
        <topology evidence="1">Multi-pass membrane protein</topology>
    </subcellularLocation>
</comment>
<dbReference type="EMBL" id="JAAXLA010000048">
    <property type="protein sequence ID" value="NMI00076.1"/>
    <property type="molecule type" value="Genomic_DNA"/>
</dbReference>
<keyword evidence="10" id="KW-1185">Reference proteome</keyword>
<keyword evidence="5 6" id="KW-0472">Membrane</keyword>
<dbReference type="SUPFAM" id="SSF53448">
    <property type="entry name" value="Nucleotide-diphospho-sugar transferases"/>
    <property type="match status" value="1"/>
</dbReference>
<dbReference type="InterPro" id="IPR007267">
    <property type="entry name" value="GtrA_DPMS_TM"/>
</dbReference>
<evidence type="ECO:0000256" key="1">
    <source>
        <dbReference type="ARBA" id="ARBA00004141"/>
    </source>
</evidence>
<comment type="caution">
    <text evidence="9">The sequence shown here is derived from an EMBL/GenBank/DDBJ whole genome shotgun (WGS) entry which is preliminary data.</text>
</comment>
<proteinExistence type="inferred from homology"/>
<evidence type="ECO:0000256" key="6">
    <source>
        <dbReference type="SAM" id="Phobius"/>
    </source>
</evidence>
<dbReference type="Proteomes" id="UP000820669">
    <property type="component" value="Unassembled WGS sequence"/>
</dbReference>
<feature type="transmembrane region" description="Helical" evidence="6">
    <location>
        <begin position="344"/>
        <end position="363"/>
    </location>
</feature>
<feature type="transmembrane region" description="Helical" evidence="6">
    <location>
        <begin position="303"/>
        <end position="323"/>
    </location>
</feature>
<evidence type="ECO:0000313" key="9">
    <source>
        <dbReference type="EMBL" id="NMI00076.1"/>
    </source>
</evidence>
<dbReference type="SUPFAM" id="SSF53795">
    <property type="entry name" value="PEP carboxykinase-like"/>
    <property type="match status" value="1"/>
</dbReference>
<organism evidence="9 10">
    <name type="scientific">Pseudonocardia acidicola</name>
    <dbReference type="NCBI Taxonomy" id="2724939"/>
    <lineage>
        <taxon>Bacteria</taxon>
        <taxon>Bacillati</taxon>
        <taxon>Actinomycetota</taxon>
        <taxon>Actinomycetes</taxon>
        <taxon>Pseudonocardiales</taxon>
        <taxon>Pseudonocardiaceae</taxon>
        <taxon>Pseudonocardia</taxon>
    </lineage>
</organism>
<gene>
    <name evidence="9" type="ORF">HF526_22585</name>
</gene>
<reference evidence="9 10" key="1">
    <citation type="submission" date="2020-04" db="EMBL/GenBank/DDBJ databases">
        <authorList>
            <person name="Klaysubun C."/>
            <person name="Duangmal K."/>
            <person name="Lipun K."/>
        </authorList>
    </citation>
    <scope>NUCLEOTIDE SEQUENCE [LARGE SCALE GENOMIC DNA]</scope>
    <source>
        <strain evidence="9 10">K10HN5</strain>
    </source>
</reference>